<dbReference type="OrthoDB" id="2639482at2"/>
<name>A0A5C1AJT1_9BACT</name>
<dbReference type="RefSeq" id="WP_149112022.1">
    <property type="nucleotide sequence ID" value="NZ_CP042425.1"/>
</dbReference>
<keyword evidence="2" id="KW-0238">DNA-binding</keyword>
<dbReference type="EMBL" id="CP042425">
    <property type="protein sequence ID" value="QEL17404.1"/>
    <property type="molecule type" value="Genomic_DNA"/>
</dbReference>
<dbReference type="InterPro" id="IPR009061">
    <property type="entry name" value="DNA-bd_dom_put_sf"/>
</dbReference>
<feature type="domain" description="Helix-turn-helix" evidence="1">
    <location>
        <begin position="7"/>
        <end position="59"/>
    </location>
</feature>
<sequence length="97" mass="10581">MTLTHNLSVKQAALAIGVCESLIRDWCADGMLPHYRVGRKGKRGKILISTSDLAAFLEQLKIAPAEPKFVNSSTSSAPGPLFSELDSKRLAKAWLTR</sequence>
<keyword evidence="3" id="KW-1185">Reference proteome</keyword>
<dbReference type="SUPFAM" id="SSF46955">
    <property type="entry name" value="Putative DNA-binding domain"/>
    <property type="match status" value="1"/>
</dbReference>
<dbReference type="AlphaFoldDB" id="A0A5C1AJT1"/>
<reference evidence="3" key="1">
    <citation type="submission" date="2019-08" db="EMBL/GenBank/DDBJ databases">
        <title>Limnoglobus roseus gen. nov., sp. nov., a novel freshwater planctomycete with a giant genome from the family Gemmataceae.</title>
        <authorList>
            <person name="Kulichevskaya I.S."/>
            <person name="Naumoff D.G."/>
            <person name="Miroshnikov K."/>
            <person name="Ivanova A."/>
            <person name="Philippov D.A."/>
            <person name="Hakobyan A."/>
            <person name="Rijpstra I.C."/>
            <person name="Sinninghe Damste J.S."/>
            <person name="Liesack W."/>
            <person name="Dedysh S.N."/>
        </authorList>
    </citation>
    <scope>NUCLEOTIDE SEQUENCE [LARGE SCALE GENOMIC DNA]</scope>
    <source>
        <strain evidence="3">PX52</strain>
    </source>
</reference>
<dbReference type="Pfam" id="PF12728">
    <property type="entry name" value="HTH_17"/>
    <property type="match status" value="1"/>
</dbReference>
<dbReference type="KEGG" id="lrs:PX52LOC_04392"/>
<organism evidence="2 3">
    <name type="scientific">Limnoglobus roseus</name>
    <dbReference type="NCBI Taxonomy" id="2598579"/>
    <lineage>
        <taxon>Bacteria</taxon>
        <taxon>Pseudomonadati</taxon>
        <taxon>Planctomycetota</taxon>
        <taxon>Planctomycetia</taxon>
        <taxon>Gemmatales</taxon>
        <taxon>Gemmataceae</taxon>
        <taxon>Limnoglobus</taxon>
    </lineage>
</organism>
<accession>A0A5C1AJT1</accession>
<evidence type="ECO:0000313" key="3">
    <source>
        <dbReference type="Proteomes" id="UP000324974"/>
    </source>
</evidence>
<evidence type="ECO:0000259" key="1">
    <source>
        <dbReference type="Pfam" id="PF12728"/>
    </source>
</evidence>
<dbReference type="InterPro" id="IPR041657">
    <property type="entry name" value="HTH_17"/>
</dbReference>
<evidence type="ECO:0000313" key="2">
    <source>
        <dbReference type="EMBL" id="QEL17404.1"/>
    </source>
</evidence>
<protein>
    <submittedName>
        <fullName evidence="2">DNA-binding protein</fullName>
    </submittedName>
</protein>
<proteinExistence type="predicted"/>
<gene>
    <name evidence="2" type="ORF">PX52LOC_04392</name>
</gene>
<dbReference type="Proteomes" id="UP000324974">
    <property type="component" value="Chromosome"/>
</dbReference>
<dbReference type="GO" id="GO:0003677">
    <property type="term" value="F:DNA binding"/>
    <property type="evidence" value="ECO:0007669"/>
    <property type="project" value="UniProtKB-KW"/>
</dbReference>